<dbReference type="SUPFAM" id="SSF81452">
    <property type="entry name" value="Cytochrome c oxidase subunit III-like"/>
    <property type="match status" value="1"/>
</dbReference>
<keyword evidence="3 6" id="KW-0812">Transmembrane</keyword>
<evidence type="ECO:0000256" key="1">
    <source>
        <dbReference type="ARBA" id="ARBA00004141"/>
    </source>
</evidence>
<evidence type="ECO:0000256" key="5">
    <source>
        <dbReference type="ARBA" id="ARBA00023136"/>
    </source>
</evidence>
<dbReference type="PANTHER" id="PTHR11403">
    <property type="entry name" value="CYTOCHROME C OXIDASE SUBUNIT III"/>
    <property type="match status" value="1"/>
</dbReference>
<evidence type="ECO:0000256" key="7">
    <source>
        <dbReference type="SAM" id="Phobius"/>
    </source>
</evidence>
<comment type="subcellular location">
    <subcellularLocation>
        <location evidence="6">Cell membrane</location>
        <topology evidence="6">Multi-pass membrane protein</topology>
    </subcellularLocation>
    <subcellularLocation>
        <location evidence="1">Membrane</location>
        <topology evidence="1">Multi-pass membrane protein</topology>
    </subcellularLocation>
</comment>
<comment type="similarity">
    <text evidence="2 6">Belongs to the cytochrome c oxidase subunit 3 family.</text>
</comment>
<dbReference type="InterPro" id="IPR035973">
    <property type="entry name" value="Cyt_c_oxidase_su3-like_sf"/>
</dbReference>
<dbReference type="PROSITE" id="PS50253">
    <property type="entry name" value="COX3"/>
    <property type="match status" value="1"/>
</dbReference>
<dbReference type="EMBL" id="JARYGZ010000001">
    <property type="protein sequence ID" value="MDH7638185.1"/>
    <property type="molecule type" value="Genomic_DNA"/>
</dbReference>
<sequence>MSATPILVEPFEEAERQREAMVFGLWLFLATEILFFGGFFFLYAVARMQDPVGFARGAAHANLLLGTVNTILLMTSSATLTIAERAARDGWMRAARWGIVFTLVLGTAFLVVKGFEYREDLAEHLFPAAPDFPFTGETGATRFWSFYWFITLVHAIHLTIGLGCVARLLWLERRGTLARRWMVAEVTTLYWHLVDIVWLLLWPLLYLVGR</sequence>
<keyword evidence="5 7" id="KW-0472">Membrane</keyword>
<dbReference type="Pfam" id="PF00510">
    <property type="entry name" value="COX3"/>
    <property type="match status" value="1"/>
</dbReference>
<gene>
    <name evidence="9" type="ORF">QGN17_05535</name>
</gene>
<evidence type="ECO:0000313" key="10">
    <source>
        <dbReference type="Proteomes" id="UP001160625"/>
    </source>
</evidence>
<organism evidence="9 10">
    <name type="scientific">Sphingomonas oryzagri</name>
    <dbReference type="NCBI Taxonomy" id="3042314"/>
    <lineage>
        <taxon>Bacteria</taxon>
        <taxon>Pseudomonadati</taxon>
        <taxon>Pseudomonadota</taxon>
        <taxon>Alphaproteobacteria</taxon>
        <taxon>Sphingomonadales</taxon>
        <taxon>Sphingomonadaceae</taxon>
        <taxon>Sphingomonas</taxon>
    </lineage>
</organism>
<proteinExistence type="inferred from homology"/>
<evidence type="ECO:0000313" key="9">
    <source>
        <dbReference type="EMBL" id="MDH7638185.1"/>
    </source>
</evidence>
<feature type="transmembrane region" description="Helical" evidence="7">
    <location>
        <begin position="189"/>
        <end position="208"/>
    </location>
</feature>
<evidence type="ECO:0000256" key="4">
    <source>
        <dbReference type="ARBA" id="ARBA00022989"/>
    </source>
</evidence>
<dbReference type="Gene3D" id="1.20.120.80">
    <property type="entry name" value="Cytochrome c oxidase, subunit III, four-helix bundle"/>
    <property type="match status" value="1"/>
</dbReference>
<evidence type="ECO:0000259" key="8">
    <source>
        <dbReference type="PROSITE" id="PS50253"/>
    </source>
</evidence>
<feature type="domain" description="Heme-copper oxidase subunit III family profile" evidence="8">
    <location>
        <begin position="1"/>
        <end position="210"/>
    </location>
</feature>
<dbReference type="InterPro" id="IPR013833">
    <property type="entry name" value="Cyt_c_oxidase_su3_a-hlx"/>
</dbReference>
<comment type="caution">
    <text evidence="9">The sequence shown here is derived from an EMBL/GenBank/DDBJ whole genome shotgun (WGS) entry which is preliminary data.</text>
</comment>
<feature type="transmembrane region" description="Helical" evidence="7">
    <location>
        <begin position="20"/>
        <end position="43"/>
    </location>
</feature>
<evidence type="ECO:0000256" key="2">
    <source>
        <dbReference type="ARBA" id="ARBA00010581"/>
    </source>
</evidence>
<keyword evidence="4 7" id="KW-1133">Transmembrane helix</keyword>
<reference evidence="9" key="1">
    <citation type="submission" date="2023-04" db="EMBL/GenBank/DDBJ databases">
        <title>Sphingomonas sp. MAHUQ-71 isolated from rice field.</title>
        <authorList>
            <person name="Huq M.A."/>
        </authorList>
    </citation>
    <scope>NUCLEOTIDE SEQUENCE</scope>
    <source>
        <strain evidence="9">MAHUQ-71</strain>
    </source>
</reference>
<accession>A0ABT6MYQ3</accession>
<dbReference type="PANTHER" id="PTHR11403:SF6">
    <property type="entry name" value="NITRIC OXIDE REDUCTASE SUBUNIT E"/>
    <property type="match status" value="1"/>
</dbReference>
<dbReference type="InterPro" id="IPR024791">
    <property type="entry name" value="Cyt_c/ubiquinol_Oxase_su3"/>
</dbReference>
<protein>
    <submittedName>
        <fullName evidence="9">Cytochrome c oxidase subunit 3</fullName>
    </submittedName>
</protein>
<dbReference type="Proteomes" id="UP001160625">
    <property type="component" value="Unassembled WGS sequence"/>
</dbReference>
<evidence type="ECO:0000256" key="6">
    <source>
        <dbReference type="RuleBase" id="RU003376"/>
    </source>
</evidence>
<dbReference type="RefSeq" id="WP_281043500.1">
    <property type="nucleotide sequence ID" value="NZ_JARYGZ010000001.1"/>
</dbReference>
<name>A0ABT6MYQ3_9SPHN</name>
<evidence type="ECO:0000256" key="3">
    <source>
        <dbReference type="ARBA" id="ARBA00022692"/>
    </source>
</evidence>
<feature type="transmembrane region" description="Helical" evidence="7">
    <location>
        <begin position="146"/>
        <end position="169"/>
    </location>
</feature>
<dbReference type="InterPro" id="IPR000298">
    <property type="entry name" value="Cyt_c_oxidase-like_su3"/>
</dbReference>
<keyword evidence="10" id="KW-1185">Reference proteome</keyword>
<feature type="transmembrane region" description="Helical" evidence="7">
    <location>
        <begin position="63"/>
        <end position="82"/>
    </location>
</feature>
<feature type="transmembrane region" description="Helical" evidence="7">
    <location>
        <begin position="94"/>
        <end position="112"/>
    </location>
</feature>